<reference evidence="1" key="2">
    <citation type="submission" date="2021-03" db="UniProtKB">
        <authorList>
            <consortium name="EnsemblPlants"/>
        </authorList>
    </citation>
    <scope>IDENTIFICATION</scope>
</reference>
<dbReference type="AlphaFoldDB" id="A0A803MSZ2"/>
<sequence length="134" mass="15493">MKWTRKDVAVAATRVCVYSGFCWAHPNAMVIHLPILVSDHSSIILETDPKKEKRKRGIKLESRSLYFREDSEQAKQKDLTMKEEKMDEERVKLEFWKQQYNRKACLSKCNSCGSLLSCARGIPHAGYWWKGVAG</sequence>
<evidence type="ECO:0000313" key="1">
    <source>
        <dbReference type="EnsemblPlants" id="AUR62034693-RA:cds"/>
    </source>
</evidence>
<dbReference type="EnsemblPlants" id="AUR62034693-RA">
    <property type="protein sequence ID" value="AUR62034693-RA:cds"/>
    <property type="gene ID" value="AUR62034693"/>
</dbReference>
<reference evidence="1" key="1">
    <citation type="journal article" date="2017" name="Nature">
        <title>The genome of Chenopodium quinoa.</title>
        <authorList>
            <person name="Jarvis D.E."/>
            <person name="Ho Y.S."/>
            <person name="Lightfoot D.J."/>
            <person name="Schmoeckel S.M."/>
            <person name="Li B."/>
            <person name="Borm T.J.A."/>
            <person name="Ohyanagi H."/>
            <person name="Mineta K."/>
            <person name="Michell C.T."/>
            <person name="Saber N."/>
            <person name="Kharbatia N.M."/>
            <person name="Rupper R.R."/>
            <person name="Sharp A.R."/>
            <person name="Dally N."/>
            <person name="Boughton B.A."/>
            <person name="Woo Y.H."/>
            <person name="Gao G."/>
            <person name="Schijlen E.G.W.M."/>
            <person name="Guo X."/>
            <person name="Momin A.A."/>
            <person name="Negrao S."/>
            <person name="Al-Babili S."/>
            <person name="Gehring C."/>
            <person name="Roessner U."/>
            <person name="Jung C."/>
            <person name="Murphy K."/>
            <person name="Arold S.T."/>
            <person name="Gojobori T."/>
            <person name="van der Linden C.G."/>
            <person name="van Loo E.N."/>
            <person name="Jellen E.N."/>
            <person name="Maughan P.J."/>
            <person name="Tester M."/>
        </authorList>
    </citation>
    <scope>NUCLEOTIDE SEQUENCE [LARGE SCALE GENOMIC DNA]</scope>
    <source>
        <strain evidence="1">cv. PI 614886</strain>
    </source>
</reference>
<accession>A0A803MSZ2</accession>
<organism evidence="1 2">
    <name type="scientific">Chenopodium quinoa</name>
    <name type="common">Quinoa</name>
    <dbReference type="NCBI Taxonomy" id="63459"/>
    <lineage>
        <taxon>Eukaryota</taxon>
        <taxon>Viridiplantae</taxon>
        <taxon>Streptophyta</taxon>
        <taxon>Embryophyta</taxon>
        <taxon>Tracheophyta</taxon>
        <taxon>Spermatophyta</taxon>
        <taxon>Magnoliopsida</taxon>
        <taxon>eudicotyledons</taxon>
        <taxon>Gunneridae</taxon>
        <taxon>Pentapetalae</taxon>
        <taxon>Caryophyllales</taxon>
        <taxon>Chenopodiaceae</taxon>
        <taxon>Chenopodioideae</taxon>
        <taxon>Atripliceae</taxon>
        <taxon>Chenopodium</taxon>
    </lineage>
</organism>
<proteinExistence type="predicted"/>
<dbReference type="Proteomes" id="UP000596660">
    <property type="component" value="Unplaced"/>
</dbReference>
<keyword evidence="2" id="KW-1185">Reference proteome</keyword>
<name>A0A803MSZ2_CHEQI</name>
<protein>
    <submittedName>
        <fullName evidence="1">Uncharacterized protein</fullName>
    </submittedName>
</protein>
<dbReference type="Gramene" id="AUR62034693-RA">
    <property type="protein sequence ID" value="AUR62034693-RA:cds"/>
    <property type="gene ID" value="AUR62034693"/>
</dbReference>
<evidence type="ECO:0000313" key="2">
    <source>
        <dbReference type="Proteomes" id="UP000596660"/>
    </source>
</evidence>